<dbReference type="Proteomes" id="UP001281003">
    <property type="component" value="Unassembled WGS sequence"/>
</dbReference>
<gene>
    <name evidence="1" type="ORF">B0T20DRAFT_100236</name>
</gene>
<name>A0AAE0NVQ9_SORBR</name>
<keyword evidence="2" id="KW-1185">Reference proteome</keyword>
<comment type="caution">
    <text evidence="1">The sequence shown here is derived from an EMBL/GenBank/DDBJ whole genome shotgun (WGS) entry which is preliminary data.</text>
</comment>
<proteinExistence type="predicted"/>
<protein>
    <submittedName>
        <fullName evidence="1">Uncharacterized protein</fullName>
    </submittedName>
</protein>
<evidence type="ECO:0000313" key="1">
    <source>
        <dbReference type="EMBL" id="KAK3388698.1"/>
    </source>
</evidence>
<dbReference type="AlphaFoldDB" id="A0AAE0NVQ9"/>
<dbReference type="EMBL" id="JAUTDP010000015">
    <property type="protein sequence ID" value="KAK3388698.1"/>
    <property type="molecule type" value="Genomic_DNA"/>
</dbReference>
<evidence type="ECO:0000313" key="2">
    <source>
        <dbReference type="Proteomes" id="UP001281003"/>
    </source>
</evidence>
<organism evidence="1 2">
    <name type="scientific">Sordaria brevicollis</name>
    <dbReference type="NCBI Taxonomy" id="83679"/>
    <lineage>
        <taxon>Eukaryota</taxon>
        <taxon>Fungi</taxon>
        <taxon>Dikarya</taxon>
        <taxon>Ascomycota</taxon>
        <taxon>Pezizomycotina</taxon>
        <taxon>Sordariomycetes</taxon>
        <taxon>Sordariomycetidae</taxon>
        <taxon>Sordariales</taxon>
        <taxon>Sordariaceae</taxon>
        <taxon>Sordaria</taxon>
    </lineage>
</organism>
<accession>A0AAE0NVQ9</accession>
<sequence length="244" mass="25908">MFFLDPWQPNSRKASRKTSYQSSFASSISERTHQISLNFHQDQPILAIFPIIYPIRPRVHPILLKSPDDQGSSTLSCQPPALISYLTVPVPISCRPIPVSISCLSLLGPISCGPGSVLSLASEGFSCFPCPLTIASFFSSSKPLLAGAVAASFLFLCLQRMKKQILAMAIPPTAAPTAIPAMAPLPNPPVFLSRVSDPGVVVVLGPVDAVVAPGLVVWRRNVVVASVTLPSGPGWARLSATFPP</sequence>
<reference evidence="1" key="2">
    <citation type="submission" date="2023-07" db="EMBL/GenBank/DDBJ databases">
        <authorList>
            <consortium name="Lawrence Berkeley National Laboratory"/>
            <person name="Haridas S."/>
            <person name="Hensen N."/>
            <person name="Bonometti L."/>
            <person name="Westerberg I."/>
            <person name="Brannstrom I.O."/>
            <person name="Guillou S."/>
            <person name="Cros-Aarteil S."/>
            <person name="Calhoun S."/>
            <person name="Kuo A."/>
            <person name="Mondo S."/>
            <person name="Pangilinan J."/>
            <person name="Riley R."/>
            <person name="LaButti K."/>
            <person name="Andreopoulos B."/>
            <person name="Lipzen A."/>
            <person name="Chen C."/>
            <person name="Yanf M."/>
            <person name="Daum C."/>
            <person name="Ng V."/>
            <person name="Clum A."/>
            <person name="Steindorff A."/>
            <person name="Ohm R."/>
            <person name="Martin F."/>
            <person name="Silar P."/>
            <person name="Natvig D."/>
            <person name="Lalanne C."/>
            <person name="Gautier V."/>
            <person name="Ament-velasquez S.L."/>
            <person name="Kruys A."/>
            <person name="Hutchinson M.I."/>
            <person name="Powell A.J."/>
            <person name="Barry K."/>
            <person name="Miller A.N."/>
            <person name="Grigoriev I.V."/>
            <person name="Debuchy R."/>
            <person name="Gladieux P."/>
            <person name="Thoren M.H."/>
            <person name="Johannesson H."/>
        </authorList>
    </citation>
    <scope>NUCLEOTIDE SEQUENCE</scope>
    <source>
        <strain evidence="1">FGSC 1904</strain>
    </source>
</reference>
<reference evidence="1" key="1">
    <citation type="journal article" date="2023" name="Mol. Phylogenet. Evol.">
        <title>Genome-scale phylogeny and comparative genomics of the fungal order Sordariales.</title>
        <authorList>
            <person name="Hensen N."/>
            <person name="Bonometti L."/>
            <person name="Westerberg I."/>
            <person name="Brannstrom I.O."/>
            <person name="Guillou S."/>
            <person name="Cros-Aarteil S."/>
            <person name="Calhoun S."/>
            <person name="Haridas S."/>
            <person name="Kuo A."/>
            <person name="Mondo S."/>
            <person name="Pangilinan J."/>
            <person name="Riley R."/>
            <person name="LaButti K."/>
            <person name="Andreopoulos B."/>
            <person name="Lipzen A."/>
            <person name="Chen C."/>
            <person name="Yan M."/>
            <person name="Daum C."/>
            <person name="Ng V."/>
            <person name="Clum A."/>
            <person name="Steindorff A."/>
            <person name="Ohm R.A."/>
            <person name="Martin F."/>
            <person name="Silar P."/>
            <person name="Natvig D.O."/>
            <person name="Lalanne C."/>
            <person name="Gautier V."/>
            <person name="Ament-Velasquez S.L."/>
            <person name="Kruys A."/>
            <person name="Hutchinson M.I."/>
            <person name="Powell A.J."/>
            <person name="Barry K."/>
            <person name="Miller A.N."/>
            <person name="Grigoriev I.V."/>
            <person name="Debuchy R."/>
            <person name="Gladieux P."/>
            <person name="Hiltunen Thoren M."/>
            <person name="Johannesson H."/>
        </authorList>
    </citation>
    <scope>NUCLEOTIDE SEQUENCE</scope>
    <source>
        <strain evidence="1">FGSC 1904</strain>
    </source>
</reference>